<dbReference type="SUPFAM" id="SSF46955">
    <property type="entry name" value="Putative DNA-binding domain"/>
    <property type="match status" value="1"/>
</dbReference>
<dbReference type="Proteomes" id="UP000273643">
    <property type="component" value="Unassembled WGS sequence"/>
</dbReference>
<reference evidence="1 2" key="1">
    <citation type="submission" date="2018-11" db="EMBL/GenBank/DDBJ databases">
        <title>Genomic Encyclopedia of Type Strains, Phase IV (KMG-IV): sequencing the most valuable type-strain genomes for metagenomic binning, comparative biology and taxonomic classification.</title>
        <authorList>
            <person name="Goeker M."/>
        </authorList>
    </citation>
    <scope>NUCLEOTIDE SEQUENCE [LARGE SCALE GENOMIC DNA]</scope>
    <source>
        <strain evidence="1 2">DSM 16974</strain>
    </source>
</reference>
<evidence type="ECO:0000313" key="1">
    <source>
        <dbReference type="EMBL" id="ROQ20414.1"/>
    </source>
</evidence>
<protein>
    <submittedName>
        <fullName evidence="1">MerR family transcriptional regulator</fullName>
    </submittedName>
</protein>
<organism evidence="1 2">
    <name type="scientific">Marinimicrobium koreense</name>
    <dbReference type="NCBI Taxonomy" id="306545"/>
    <lineage>
        <taxon>Bacteria</taxon>
        <taxon>Pseudomonadati</taxon>
        <taxon>Pseudomonadota</taxon>
        <taxon>Gammaproteobacteria</taxon>
        <taxon>Cellvibrionales</taxon>
        <taxon>Cellvibrionaceae</taxon>
        <taxon>Marinimicrobium</taxon>
    </lineage>
</organism>
<sequence>MSGDTHRLMAGTILEEDVELTLGELCRHCQVEADFVVELIHEGVIDPITPSSPRWTFRGHCLTRLKRARRLQRDLGLNLAGIALALELLDERERLYAELARWQRADRETE</sequence>
<keyword evidence="2" id="KW-1185">Reference proteome</keyword>
<evidence type="ECO:0000313" key="2">
    <source>
        <dbReference type="Proteomes" id="UP000273643"/>
    </source>
</evidence>
<comment type="caution">
    <text evidence="1">The sequence shown here is derived from an EMBL/GenBank/DDBJ whole genome shotgun (WGS) entry which is preliminary data.</text>
</comment>
<gene>
    <name evidence="1" type="ORF">EDC38_1019</name>
</gene>
<dbReference type="Gene3D" id="1.10.1660.10">
    <property type="match status" value="1"/>
</dbReference>
<dbReference type="RefSeq" id="WP_123637570.1">
    <property type="nucleotide sequence ID" value="NZ_JBHYFO010000002.1"/>
</dbReference>
<accession>A0A3N1NKU8</accession>
<dbReference type="InterPro" id="IPR009061">
    <property type="entry name" value="DNA-bd_dom_put_sf"/>
</dbReference>
<dbReference type="Pfam" id="PF13591">
    <property type="entry name" value="MerR_2"/>
    <property type="match status" value="1"/>
</dbReference>
<name>A0A3N1NKU8_9GAMM</name>
<dbReference type="EMBL" id="RJUK01000001">
    <property type="protein sequence ID" value="ROQ20414.1"/>
    <property type="molecule type" value="Genomic_DNA"/>
</dbReference>
<dbReference type="AlphaFoldDB" id="A0A3N1NKU8"/>
<dbReference type="OrthoDB" id="5773077at2"/>
<proteinExistence type="predicted"/>